<dbReference type="InterPro" id="IPR051050">
    <property type="entry name" value="Lipid_II_flippase_MurJ/MviN"/>
</dbReference>
<feature type="transmembrane region" description="Helical" evidence="10">
    <location>
        <begin position="77"/>
        <end position="101"/>
    </location>
</feature>
<feature type="transmembrane region" description="Helical" evidence="10">
    <location>
        <begin position="293"/>
        <end position="312"/>
    </location>
</feature>
<keyword evidence="3 10" id="KW-0812">Transmembrane</keyword>
<keyword evidence="2" id="KW-1003">Cell membrane</keyword>
<keyword evidence="6 10" id="KW-1133">Transmembrane helix</keyword>
<evidence type="ECO:0000256" key="3">
    <source>
        <dbReference type="ARBA" id="ARBA00022692"/>
    </source>
</evidence>
<evidence type="ECO:0000256" key="7">
    <source>
        <dbReference type="ARBA" id="ARBA00023136"/>
    </source>
</evidence>
<comment type="subcellular location">
    <subcellularLocation>
        <location evidence="1">Cell membrane</location>
        <topology evidence="1">Multi-pass membrane protein</topology>
    </subcellularLocation>
</comment>
<feature type="transmembrane region" description="Helical" evidence="10">
    <location>
        <begin position="42"/>
        <end position="65"/>
    </location>
</feature>
<keyword evidence="12" id="KW-1185">Reference proteome</keyword>
<dbReference type="GO" id="GO:0008360">
    <property type="term" value="P:regulation of cell shape"/>
    <property type="evidence" value="ECO:0007669"/>
    <property type="project" value="UniProtKB-KW"/>
</dbReference>
<evidence type="ECO:0000256" key="2">
    <source>
        <dbReference type="ARBA" id="ARBA00022475"/>
    </source>
</evidence>
<protein>
    <submittedName>
        <fullName evidence="11">Virulence factor MviN</fullName>
    </submittedName>
</protein>
<feature type="transmembrane region" description="Helical" evidence="10">
    <location>
        <begin position="152"/>
        <end position="170"/>
    </location>
</feature>
<feature type="transmembrane region" description="Helical" evidence="10">
    <location>
        <begin position="332"/>
        <end position="361"/>
    </location>
</feature>
<feature type="transmembrane region" description="Helical" evidence="10">
    <location>
        <begin position="121"/>
        <end position="140"/>
    </location>
</feature>
<dbReference type="EMBL" id="JACORT010000008">
    <property type="protein sequence ID" value="MBC5784879.1"/>
    <property type="molecule type" value="Genomic_DNA"/>
</dbReference>
<evidence type="ECO:0000313" key="11">
    <source>
        <dbReference type="EMBL" id="MBC5784879.1"/>
    </source>
</evidence>
<evidence type="ECO:0000256" key="10">
    <source>
        <dbReference type="SAM" id="Phobius"/>
    </source>
</evidence>
<keyword evidence="5" id="KW-0573">Peptidoglycan synthesis</keyword>
<comment type="function">
    <text evidence="8">Involved in peptidoglycan biosynthesis. Transports lipid-linked peptidoglycan precursors from the inner to the outer leaflet of the cytoplasmic membrane.</text>
</comment>
<dbReference type="PANTHER" id="PTHR47019:SF1">
    <property type="entry name" value="LIPID II FLIPPASE MURJ"/>
    <property type="match status" value="1"/>
</dbReference>
<reference evidence="11" key="1">
    <citation type="submission" date="2020-08" db="EMBL/GenBank/DDBJ databases">
        <title>Ramlibacter sp. USB13 16S ribosomal RNA gene genome sequencing and assembly.</title>
        <authorList>
            <person name="Kang M."/>
        </authorList>
    </citation>
    <scope>NUCLEOTIDE SEQUENCE</scope>
    <source>
        <strain evidence="11">USB13</strain>
    </source>
</reference>
<sequence>MRRTLSLGLLAAANIGLGFVSQWYVLTHLGAGSETDALFAGMTLPQLILSVISGSLVSVLVPLLAGENKQQLHHDAWAMLVLVGATFTAIALVLFATASWWTPLLVPGFSPAAQALTTELTRIQLVGMVFAAINGVQLAAYHARHRFVWPEIGLALSSLAGFAAIVWLLPRFGVAAVAWITVGRMALQTAVLLPGMGRPVRPDLHAPAIRLAWQRVKPLLVGTTYYKTDPLVDRFLLSTAASGSLSLYYLAQQLYAAANEVMDKAIASPLVPRLSTLHKRGQRQEFRRAYHQHLLLVCALSLGGLLVLGVVGRPLLDLVFGWRNITASDVETLWWILLWLGGVFVGGIGGQISAGTFYALGDTRTPTRLGVITYTFYIPAKIAAFFAYGVMGLALMTSLFSLVNLVLQMVLLQRIPVDEPEPYPS</sequence>
<evidence type="ECO:0000256" key="4">
    <source>
        <dbReference type="ARBA" id="ARBA00022960"/>
    </source>
</evidence>
<evidence type="ECO:0000256" key="8">
    <source>
        <dbReference type="ARBA" id="ARBA00060041"/>
    </source>
</evidence>
<dbReference type="GO" id="GO:0015648">
    <property type="term" value="F:lipid-linked peptidoglycan transporter activity"/>
    <property type="evidence" value="ECO:0007669"/>
    <property type="project" value="TreeGrafter"/>
</dbReference>
<keyword evidence="7 10" id="KW-0472">Membrane</keyword>
<evidence type="ECO:0000256" key="6">
    <source>
        <dbReference type="ARBA" id="ARBA00022989"/>
    </source>
</evidence>
<evidence type="ECO:0000256" key="1">
    <source>
        <dbReference type="ARBA" id="ARBA00004651"/>
    </source>
</evidence>
<dbReference type="PRINTS" id="PR01806">
    <property type="entry name" value="VIRFACTRMVIN"/>
</dbReference>
<dbReference type="InterPro" id="IPR004268">
    <property type="entry name" value="MurJ"/>
</dbReference>
<dbReference type="AlphaFoldDB" id="A0A923MVD7"/>
<feature type="transmembrane region" description="Helical" evidence="10">
    <location>
        <begin position="176"/>
        <end position="195"/>
    </location>
</feature>
<evidence type="ECO:0000313" key="12">
    <source>
        <dbReference type="Proteomes" id="UP000608513"/>
    </source>
</evidence>
<dbReference type="RefSeq" id="WP_187077623.1">
    <property type="nucleotide sequence ID" value="NZ_JACORT010000008.1"/>
</dbReference>
<dbReference type="GO" id="GO:0034204">
    <property type="term" value="P:lipid translocation"/>
    <property type="evidence" value="ECO:0007669"/>
    <property type="project" value="TreeGrafter"/>
</dbReference>
<organism evidence="11 12">
    <name type="scientific">Ramlibacter cellulosilyticus</name>
    <dbReference type="NCBI Taxonomy" id="2764187"/>
    <lineage>
        <taxon>Bacteria</taxon>
        <taxon>Pseudomonadati</taxon>
        <taxon>Pseudomonadota</taxon>
        <taxon>Betaproteobacteria</taxon>
        <taxon>Burkholderiales</taxon>
        <taxon>Comamonadaceae</taxon>
        <taxon>Ramlibacter</taxon>
    </lineage>
</organism>
<comment type="similarity">
    <text evidence="9">Belongs to the MurJ/MviN family.</text>
</comment>
<gene>
    <name evidence="11" type="ORF">H8N03_18175</name>
</gene>
<comment type="caution">
    <text evidence="11">The sequence shown here is derived from an EMBL/GenBank/DDBJ whole genome shotgun (WGS) entry which is preliminary data.</text>
</comment>
<dbReference type="Pfam" id="PF03023">
    <property type="entry name" value="MurJ"/>
    <property type="match status" value="1"/>
</dbReference>
<name>A0A923MVD7_9BURK</name>
<accession>A0A923MVD7</accession>
<dbReference type="Proteomes" id="UP000608513">
    <property type="component" value="Unassembled WGS sequence"/>
</dbReference>
<evidence type="ECO:0000256" key="5">
    <source>
        <dbReference type="ARBA" id="ARBA00022984"/>
    </source>
</evidence>
<dbReference type="GO" id="GO:0009252">
    <property type="term" value="P:peptidoglycan biosynthetic process"/>
    <property type="evidence" value="ECO:0007669"/>
    <property type="project" value="UniProtKB-KW"/>
</dbReference>
<evidence type="ECO:0000256" key="9">
    <source>
        <dbReference type="ARBA" id="ARBA00061532"/>
    </source>
</evidence>
<proteinExistence type="inferred from homology"/>
<dbReference type="GO" id="GO:0005886">
    <property type="term" value="C:plasma membrane"/>
    <property type="evidence" value="ECO:0007669"/>
    <property type="project" value="UniProtKB-SubCell"/>
</dbReference>
<keyword evidence="4" id="KW-0133">Cell shape</keyword>
<dbReference type="PANTHER" id="PTHR47019">
    <property type="entry name" value="LIPID II FLIPPASE MURJ"/>
    <property type="match status" value="1"/>
</dbReference>